<evidence type="ECO:0008006" key="3">
    <source>
        <dbReference type="Google" id="ProtNLM"/>
    </source>
</evidence>
<proteinExistence type="predicted"/>
<dbReference type="AlphaFoldDB" id="A0A380AHT8"/>
<evidence type="ECO:0000313" key="2">
    <source>
        <dbReference type="Proteomes" id="UP000255529"/>
    </source>
</evidence>
<accession>A0A380AHT8</accession>
<sequence length="53" mass="6090">MEKKNKNKQINVRLSDTQMQYLQQLVDSGKAKTQSGALVYLINQYAILGDFKK</sequence>
<dbReference type="Proteomes" id="UP000255529">
    <property type="component" value="Unassembled WGS sequence"/>
</dbReference>
<gene>
    <name evidence="1" type="ORF">NCTC11544_04181</name>
</gene>
<name>A0A380AHT8_9GAMM</name>
<organism evidence="1 2">
    <name type="scientific">Serratia quinivorans</name>
    <dbReference type="NCBI Taxonomy" id="137545"/>
    <lineage>
        <taxon>Bacteria</taxon>
        <taxon>Pseudomonadati</taxon>
        <taxon>Pseudomonadota</taxon>
        <taxon>Gammaproteobacteria</taxon>
        <taxon>Enterobacterales</taxon>
        <taxon>Yersiniaceae</taxon>
        <taxon>Serratia</taxon>
    </lineage>
</organism>
<dbReference type="RefSeq" id="WP_165366689.1">
    <property type="nucleotide sequence ID" value="NZ_CAMKUF010000001.1"/>
</dbReference>
<protein>
    <recommendedName>
        <fullName evidence="3">CopG family transcriptional regulator</fullName>
    </recommendedName>
</protein>
<reference evidence="1 2" key="1">
    <citation type="submission" date="2018-06" db="EMBL/GenBank/DDBJ databases">
        <authorList>
            <consortium name="Pathogen Informatics"/>
            <person name="Doyle S."/>
        </authorList>
    </citation>
    <scope>NUCLEOTIDE SEQUENCE [LARGE SCALE GENOMIC DNA]</scope>
    <source>
        <strain evidence="1 2">NCTC11544</strain>
    </source>
</reference>
<evidence type="ECO:0000313" key="1">
    <source>
        <dbReference type="EMBL" id="SUI80538.1"/>
    </source>
</evidence>
<dbReference type="EMBL" id="UGYN01000002">
    <property type="protein sequence ID" value="SUI80538.1"/>
    <property type="molecule type" value="Genomic_DNA"/>
</dbReference>